<dbReference type="InterPro" id="IPR007338">
    <property type="entry name" value="DUF416"/>
</dbReference>
<dbReference type="Pfam" id="PF04222">
    <property type="entry name" value="DUF416"/>
    <property type="match status" value="1"/>
</dbReference>
<dbReference type="RefSeq" id="WP_377768235.1">
    <property type="nucleotide sequence ID" value="NZ_JBHULB010000082.1"/>
</dbReference>
<keyword evidence="2" id="KW-1185">Reference proteome</keyword>
<organism evidence="1 2">
    <name type="scientific">Croceitalea marina</name>
    <dbReference type="NCBI Taxonomy" id="1775166"/>
    <lineage>
        <taxon>Bacteria</taxon>
        <taxon>Pseudomonadati</taxon>
        <taxon>Bacteroidota</taxon>
        <taxon>Flavobacteriia</taxon>
        <taxon>Flavobacteriales</taxon>
        <taxon>Flavobacteriaceae</taxon>
        <taxon>Croceitalea</taxon>
    </lineage>
</organism>
<accession>A0ABW5MZG2</accession>
<comment type="caution">
    <text evidence="1">The sequence shown here is derived from an EMBL/GenBank/DDBJ whole genome shotgun (WGS) entry which is preliminary data.</text>
</comment>
<dbReference type="Proteomes" id="UP001597526">
    <property type="component" value="Unassembled WGS sequence"/>
</dbReference>
<gene>
    <name evidence="1" type="ORF">ACFSQJ_17725</name>
</gene>
<evidence type="ECO:0000313" key="1">
    <source>
        <dbReference type="EMBL" id="MFD2588770.1"/>
    </source>
</evidence>
<proteinExistence type="predicted"/>
<protein>
    <submittedName>
        <fullName evidence="1">DUF416 family protein</fullName>
    </submittedName>
</protein>
<reference evidence="2" key="1">
    <citation type="journal article" date="2019" name="Int. J. Syst. Evol. Microbiol.">
        <title>The Global Catalogue of Microorganisms (GCM) 10K type strain sequencing project: providing services to taxonomists for standard genome sequencing and annotation.</title>
        <authorList>
            <consortium name="The Broad Institute Genomics Platform"/>
            <consortium name="The Broad Institute Genome Sequencing Center for Infectious Disease"/>
            <person name="Wu L."/>
            <person name="Ma J."/>
        </authorList>
    </citation>
    <scope>NUCLEOTIDE SEQUENCE [LARGE SCALE GENOMIC DNA]</scope>
    <source>
        <strain evidence="2">KCTC 52368</strain>
    </source>
</reference>
<evidence type="ECO:0000313" key="2">
    <source>
        <dbReference type="Proteomes" id="UP001597526"/>
    </source>
</evidence>
<sequence>MKWTEYKERFKTTLYKTSEKQKMEFALEICEKLLPDYHTFTDETKWGDSDIISEALDLAKKCANTQQTRADLIKKMVGEVEKNTPDMDDFGQVSGSLALNSCTAISETLNFILDKKTERIIDIGSFSYDSTYFKVGELNPKLSDLEIEKHSDLQNEMEWQLEKIKYVA</sequence>
<dbReference type="Gene3D" id="1.20.1590.10">
    <property type="entry name" value="YP_001051499.1 domain like"/>
    <property type="match status" value="1"/>
</dbReference>
<dbReference type="InterPro" id="IPR023381">
    <property type="entry name" value="YP001051499.1-like_dom_sf"/>
</dbReference>
<name>A0ABW5MZG2_9FLAO</name>
<dbReference type="EMBL" id="JBHULB010000082">
    <property type="protein sequence ID" value="MFD2588770.1"/>
    <property type="molecule type" value="Genomic_DNA"/>
</dbReference>